<evidence type="ECO:0000313" key="3">
    <source>
        <dbReference type="Proteomes" id="UP000193411"/>
    </source>
</evidence>
<gene>
    <name evidence="2" type="ORF">BCR44DRAFT_1539952</name>
</gene>
<dbReference type="GO" id="GO:0016755">
    <property type="term" value="F:aminoacyltransferase activity"/>
    <property type="evidence" value="ECO:0007669"/>
    <property type="project" value="InterPro"/>
</dbReference>
<evidence type="ECO:0000313" key="2">
    <source>
        <dbReference type="EMBL" id="ORZ39265.1"/>
    </source>
</evidence>
<dbReference type="Proteomes" id="UP000193411">
    <property type="component" value="Unassembled WGS sequence"/>
</dbReference>
<reference evidence="2 3" key="1">
    <citation type="submission" date="2016-07" db="EMBL/GenBank/DDBJ databases">
        <title>Pervasive Adenine N6-methylation of Active Genes in Fungi.</title>
        <authorList>
            <consortium name="DOE Joint Genome Institute"/>
            <person name="Mondo S.J."/>
            <person name="Dannebaum R.O."/>
            <person name="Kuo R.C."/>
            <person name="Labutti K."/>
            <person name="Haridas S."/>
            <person name="Kuo A."/>
            <person name="Salamov A."/>
            <person name="Ahrendt S.R."/>
            <person name="Lipzen A."/>
            <person name="Sullivan W."/>
            <person name="Andreopoulos W.B."/>
            <person name="Clum A."/>
            <person name="Lindquist E."/>
            <person name="Daum C."/>
            <person name="Ramamoorthy G.K."/>
            <person name="Gryganskyi A."/>
            <person name="Culley D."/>
            <person name="Magnuson J.K."/>
            <person name="James T.Y."/>
            <person name="O'Malley M.A."/>
            <person name="Stajich J.E."/>
            <person name="Spatafora J.W."/>
            <person name="Visel A."/>
            <person name="Grigoriev I.V."/>
        </authorList>
    </citation>
    <scope>NUCLEOTIDE SEQUENCE [LARGE SCALE GENOMIC DNA]</scope>
    <source>
        <strain evidence="2 3">PL171</strain>
    </source>
</reference>
<sequence length="453" mass="50338">MSRCPSTAPCPNHPINGTLPITNGTLPVPIDQLQPGKPGKETPVAPVAPVAPVDLGVSPNKPYVPYTPHINPQIPKRPKCKPKNKGKDAAAGKAGKKLQERDVSLANFTPRNDMEKLEFYFGQRLMRNIDKLPAKANFEPTPWPSSYFPTHRDSINARWTRDELPAADKYAKAFGLNVAKFRESVSRHNGVLSQSGRKPCSSNQDCRGLNDGSVCSKRDGEARGFSECPITKNGVTFRPFDIKALVTLAWDGARAPTIFTGKRYNGPEDAPKDKFGRFTDAAYRDLNPGFFHIAMSNLLGRYRKSFVVDVTASAEVWNQPVRGFEVLEKTIMSPENAARRFYNTNTYPFNDKAKSIAFVKTKFTWIVEAGEDGALVSTGRVKEYMDSRDYTYLLELDGAHNIIGGEWIKESNGEHPDFLWFAAARPDINAVTKVGLTYRHVRELLDASANARC</sequence>
<evidence type="ECO:0000256" key="1">
    <source>
        <dbReference type="SAM" id="MobiDB-lite"/>
    </source>
</evidence>
<dbReference type="Gene3D" id="3.30.40.240">
    <property type="entry name" value="Transglutaminase elicitor, body domain"/>
    <property type="match status" value="1"/>
</dbReference>
<feature type="region of interest" description="Disordered" evidence="1">
    <location>
        <begin position="66"/>
        <end position="98"/>
    </location>
</feature>
<dbReference type="AlphaFoldDB" id="A0A1Y2HXB3"/>
<accession>A0A1Y2HXB3</accession>
<dbReference type="InterPro" id="IPR032048">
    <property type="entry name" value="TGase_elicitor"/>
</dbReference>
<dbReference type="EMBL" id="MCFL01000006">
    <property type="protein sequence ID" value="ORZ39265.1"/>
    <property type="molecule type" value="Genomic_DNA"/>
</dbReference>
<name>A0A1Y2HXB3_9FUNG</name>
<organism evidence="2 3">
    <name type="scientific">Catenaria anguillulae PL171</name>
    <dbReference type="NCBI Taxonomy" id="765915"/>
    <lineage>
        <taxon>Eukaryota</taxon>
        <taxon>Fungi</taxon>
        <taxon>Fungi incertae sedis</taxon>
        <taxon>Blastocladiomycota</taxon>
        <taxon>Blastocladiomycetes</taxon>
        <taxon>Blastocladiales</taxon>
        <taxon>Catenariaceae</taxon>
        <taxon>Catenaria</taxon>
    </lineage>
</organism>
<keyword evidence="3" id="KW-1185">Reference proteome</keyword>
<dbReference type="STRING" id="765915.A0A1Y2HXB3"/>
<proteinExistence type="predicted"/>
<dbReference type="OrthoDB" id="10249031at2759"/>
<comment type="caution">
    <text evidence="2">The sequence shown here is derived from an EMBL/GenBank/DDBJ whole genome shotgun (WGS) entry which is preliminary data.</text>
</comment>
<protein>
    <submittedName>
        <fullName evidence="2">Uncharacterized protein</fullName>
    </submittedName>
</protein>
<dbReference type="Pfam" id="PF16683">
    <property type="entry name" value="TGase_elicitor"/>
    <property type="match status" value="2"/>
</dbReference>
<feature type="region of interest" description="Disordered" evidence="1">
    <location>
        <begin position="1"/>
        <end position="24"/>
    </location>
</feature>